<dbReference type="EC" id="2.7.7.65" evidence="2"/>
<evidence type="ECO:0000256" key="2">
    <source>
        <dbReference type="ARBA" id="ARBA00012528"/>
    </source>
</evidence>
<dbReference type="Pfam" id="PF00990">
    <property type="entry name" value="GGDEF"/>
    <property type="match status" value="1"/>
</dbReference>
<dbReference type="SUPFAM" id="SSF55073">
    <property type="entry name" value="Nucleotide cyclase"/>
    <property type="match status" value="1"/>
</dbReference>
<dbReference type="PANTHER" id="PTHR45138">
    <property type="entry name" value="REGULATORY COMPONENTS OF SENSORY TRANSDUCTION SYSTEM"/>
    <property type="match status" value="1"/>
</dbReference>
<dbReference type="Gene3D" id="3.30.70.270">
    <property type="match status" value="1"/>
</dbReference>
<dbReference type="FunFam" id="3.30.70.270:FF:000001">
    <property type="entry name" value="Diguanylate cyclase domain protein"/>
    <property type="match status" value="1"/>
</dbReference>
<name>A0A7X4LHX6_9VIBR</name>
<dbReference type="EMBL" id="WEKT01000002">
    <property type="protein sequence ID" value="MZI91962.1"/>
    <property type="molecule type" value="Genomic_DNA"/>
</dbReference>
<organism evidence="4 5">
    <name type="scientific">Vibrio eleionomae</name>
    <dbReference type="NCBI Taxonomy" id="2653505"/>
    <lineage>
        <taxon>Bacteria</taxon>
        <taxon>Pseudomonadati</taxon>
        <taxon>Pseudomonadota</taxon>
        <taxon>Gammaproteobacteria</taxon>
        <taxon>Vibrionales</taxon>
        <taxon>Vibrionaceae</taxon>
        <taxon>Vibrio</taxon>
    </lineage>
</organism>
<dbReference type="Proteomes" id="UP000462621">
    <property type="component" value="Unassembled WGS sequence"/>
</dbReference>
<dbReference type="InterPro" id="IPR050469">
    <property type="entry name" value="Diguanylate_Cyclase"/>
</dbReference>
<dbReference type="PROSITE" id="PS50887">
    <property type="entry name" value="GGDEF"/>
    <property type="match status" value="1"/>
</dbReference>
<dbReference type="NCBIfam" id="TIGR00254">
    <property type="entry name" value="GGDEF"/>
    <property type="match status" value="1"/>
</dbReference>
<dbReference type="InterPro" id="IPR000160">
    <property type="entry name" value="GGDEF_dom"/>
</dbReference>
<dbReference type="InterPro" id="IPR043128">
    <property type="entry name" value="Rev_trsase/Diguanyl_cyclase"/>
</dbReference>
<evidence type="ECO:0000256" key="1">
    <source>
        <dbReference type="ARBA" id="ARBA00001946"/>
    </source>
</evidence>
<proteinExistence type="predicted"/>
<dbReference type="AlphaFoldDB" id="A0A7X4LHX6"/>
<reference evidence="4 5" key="1">
    <citation type="submission" date="2019-10" db="EMBL/GenBank/DDBJ databases">
        <title>Vibrio sp. nov. isolated from a shrimp pond.</title>
        <authorList>
            <person name="Gomez-Gil B."/>
            <person name="Enciso-Ibarra J."/>
            <person name="Enciso-Ibarra K."/>
            <person name="Bolan-Mejia C."/>
        </authorList>
    </citation>
    <scope>NUCLEOTIDE SEQUENCE [LARGE SCALE GENOMIC DNA]</scope>
    <source>
        <strain evidence="4 5">CAIM 722</strain>
    </source>
</reference>
<sequence length="337" mass="38272">MTDEFKKSTDNLKKAVPLMMKNQVATTPANYALWYTYVDNTFPEMNQQIDDIVQQNGLCPPSTNDQLYQQFIASKAETSINDLKTNLEVLVGEISSSMTDTLTDTSLFSSLIDKSFSDLERVERDSLSLDEVMSIIRKLIADSREIRHSTTFLHNQLNTATNEITRLKNQLAEVQKDALFDSLTSLYNRRAFDRDIHALFSVEQPFSLIVADIDHFKSLNDTYGHLFGDAVIRSISKRMQNGCREGITAYRFGGEEFVLLVPQKSLRIGRQFAESLRRSIEKLSIKDRRSGQQVSNVTVSFGVAERVESDTAVSLLERADKMLYDAKKLGRNRVMPL</sequence>
<comment type="cofactor">
    <cofactor evidence="1">
        <name>Mg(2+)</name>
        <dbReference type="ChEBI" id="CHEBI:18420"/>
    </cofactor>
</comment>
<gene>
    <name evidence="4" type="ORF">F9817_01930</name>
</gene>
<dbReference type="SMART" id="SM00267">
    <property type="entry name" value="GGDEF"/>
    <property type="match status" value="1"/>
</dbReference>
<keyword evidence="5" id="KW-1185">Reference proteome</keyword>
<dbReference type="GO" id="GO:0005886">
    <property type="term" value="C:plasma membrane"/>
    <property type="evidence" value="ECO:0007669"/>
    <property type="project" value="TreeGrafter"/>
</dbReference>
<comment type="caution">
    <text evidence="4">The sequence shown here is derived from an EMBL/GenBank/DDBJ whole genome shotgun (WGS) entry which is preliminary data.</text>
</comment>
<dbReference type="GO" id="GO:0043709">
    <property type="term" value="P:cell adhesion involved in single-species biofilm formation"/>
    <property type="evidence" value="ECO:0007669"/>
    <property type="project" value="TreeGrafter"/>
</dbReference>
<dbReference type="RefSeq" id="WP_161153273.1">
    <property type="nucleotide sequence ID" value="NZ_WEKT01000002.1"/>
</dbReference>
<dbReference type="PANTHER" id="PTHR45138:SF2">
    <property type="entry name" value="DIGUANYLATE CYCLASE VDCA"/>
    <property type="match status" value="1"/>
</dbReference>
<evidence type="ECO:0000313" key="4">
    <source>
        <dbReference type="EMBL" id="MZI91962.1"/>
    </source>
</evidence>
<dbReference type="GO" id="GO:0052621">
    <property type="term" value="F:diguanylate cyclase activity"/>
    <property type="evidence" value="ECO:0007669"/>
    <property type="project" value="UniProtKB-EC"/>
</dbReference>
<dbReference type="InterPro" id="IPR029787">
    <property type="entry name" value="Nucleotide_cyclase"/>
</dbReference>
<dbReference type="GO" id="GO:1902201">
    <property type="term" value="P:negative regulation of bacterial-type flagellum-dependent cell motility"/>
    <property type="evidence" value="ECO:0007669"/>
    <property type="project" value="TreeGrafter"/>
</dbReference>
<accession>A0A7X4LHX6</accession>
<evidence type="ECO:0000259" key="3">
    <source>
        <dbReference type="PROSITE" id="PS50887"/>
    </source>
</evidence>
<feature type="domain" description="GGDEF" evidence="3">
    <location>
        <begin position="204"/>
        <end position="337"/>
    </location>
</feature>
<evidence type="ECO:0000313" key="5">
    <source>
        <dbReference type="Proteomes" id="UP000462621"/>
    </source>
</evidence>
<protein>
    <recommendedName>
        <fullName evidence="2">diguanylate cyclase</fullName>
        <ecNumber evidence="2">2.7.7.65</ecNumber>
    </recommendedName>
</protein>
<dbReference type="CDD" id="cd01949">
    <property type="entry name" value="GGDEF"/>
    <property type="match status" value="1"/>
</dbReference>